<dbReference type="InterPro" id="IPR019888">
    <property type="entry name" value="Tscrpt_reg_AsnC-like"/>
</dbReference>
<dbReference type="KEGG" id="tah:SU86_003455"/>
<dbReference type="Pfam" id="PF13404">
    <property type="entry name" value="HTH_AsnC-type"/>
    <property type="match status" value="1"/>
</dbReference>
<gene>
    <name evidence="5" type="ORF">SU86_003455</name>
</gene>
<dbReference type="PROSITE" id="PS50956">
    <property type="entry name" value="HTH_ASNC_2"/>
    <property type="match status" value="1"/>
</dbReference>
<dbReference type="GO" id="GO:0005829">
    <property type="term" value="C:cytosol"/>
    <property type="evidence" value="ECO:0007669"/>
    <property type="project" value="TreeGrafter"/>
</dbReference>
<evidence type="ECO:0000313" key="5">
    <source>
        <dbReference type="EMBL" id="AJZ75584.1"/>
    </source>
</evidence>
<dbReference type="PANTHER" id="PTHR30154:SF34">
    <property type="entry name" value="TRANSCRIPTIONAL REGULATOR AZLB"/>
    <property type="match status" value="1"/>
</dbReference>
<dbReference type="Gene3D" id="1.10.10.10">
    <property type="entry name" value="Winged helix-like DNA-binding domain superfamily/Winged helix DNA-binding domain"/>
    <property type="match status" value="1"/>
</dbReference>
<evidence type="ECO:0000256" key="1">
    <source>
        <dbReference type="ARBA" id="ARBA00023015"/>
    </source>
</evidence>
<accession>A0A3G1B1R0</accession>
<evidence type="ECO:0000313" key="6">
    <source>
        <dbReference type="Proteomes" id="UP000266745"/>
    </source>
</evidence>
<dbReference type="PANTHER" id="PTHR30154">
    <property type="entry name" value="LEUCINE-RESPONSIVE REGULATORY PROTEIN"/>
    <property type="match status" value="1"/>
</dbReference>
<dbReference type="AlphaFoldDB" id="A0A3G1B1R0"/>
<organism evidence="5 6">
    <name type="scientific">Candidatus Nitrosotenuis cloacae</name>
    <dbReference type="NCBI Taxonomy" id="1603555"/>
    <lineage>
        <taxon>Archaea</taxon>
        <taxon>Nitrososphaerota</taxon>
        <taxon>Candidatus Nitrosotenuis</taxon>
    </lineage>
</organism>
<dbReference type="GeneID" id="24875447"/>
<dbReference type="OrthoDB" id="6995at2157"/>
<feature type="domain" description="HTH asnC-type" evidence="4">
    <location>
        <begin position="9"/>
        <end position="76"/>
    </location>
</feature>
<reference evidence="5 6" key="1">
    <citation type="journal article" date="2016" name="Sci. Rep.">
        <title>A novel ammonia-oxidizing archaeon from wastewater treatment plant: Its enrichment, physiological and genomic characteristics.</title>
        <authorList>
            <person name="Li Y."/>
            <person name="Ding K."/>
            <person name="Wen X."/>
            <person name="Zhang B."/>
            <person name="Shen B."/>
            <person name="Yang Y."/>
        </authorList>
    </citation>
    <scope>NUCLEOTIDE SEQUENCE [LARGE SCALE GENOMIC DNA]</scope>
    <source>
        <strain evidence="5 6">SAT1</strain>
    </source>
</reference>
<evidence type="ECO:0000259" key="4">
    <source>
        <dbReference type="PROSITE" id="PS50956"/>
    </source>
</evidence>
<dbReference type="InterPro" id="IPR036390">
    <property type="entry name" value="WH_DNA-bd_sf"/>
</dbReference>
<dbReference type="InterPro" id="IPR036388">
    <property type="entry name" value="WH-like_DNA-bd_sf"/>
</dbReference>
<dbReference type="InterPro" id="IPR000485">
    <property type="entry name" value="AsnC-type_HTH_dom"/>
</dbReference>
<evidence type="ECO:0000256" key="2">
    <source>
        <dbReference type="ARBA" id="ARBA00023125"/>
    </source>
</evidence>
<dbReference type="Proteomes" id="UP000266745">
    <property type="component" value="Chromosome"/>
</dbReference>
<name>A0A3G1B1R0_9ARCH</name>
<dbReference type="GO" id="GO:0043565">
    <property type="term" value="F:sequence-specific DNA binding"/>
    <property type="evidence" value="ECO:0007669"/>
    <property type="project" value="InterPro"/>
</dbReference>
<keyword evidence="1" id="KW-0805">Transcription regulation</keyword>
<dbReference type="SUPFAM" id="SSF46785">
    <property type="entry name" value="Winged helix' DNA-binding domain"/>
    <property type="match status" value="1"/>
</dbReference>
<evidence type="ECO:0000256" key="3">
    <source>
        <dbReference type="ARBA" id="ARBA00023163"/>
    </source>
</evidence>
<keyword evidence="2" id="KW-0238">DNA-binding</keyword>
<proteinExistence type="predicted"/>
<sequence>MSGEAWSNLDKVDQKIIEILNTNARTPSKDIAVELRKSGHDVSDRTIRKRIERLEKSGIIKGYKAVLSDVAESNEHEAVFLKFKATKSLETLKESVREHVASLPYYLMIANMDSEWNMLAILKVERGLKNPSSKIIERFSEDIIDYRITKIDFKNVNIVNMALLLL</sequence>
<dbReference type="EMBL" id="CP011097">
    <property type="protein sequence ID" value="AJZ75584.1"/>
    <property type="molecule type" value="Genomic_DNA"/>
</dbReference>
<keyword evidence="3" id="KW-0804">Transcription</keyword>
<dbReference type="RefSeq" id="WP_048188378.1">
    <property type="nucleotide sequence ID" value="NZ_CP011097.1"/>
</dbReference>
<keyword evidence="6" id="KW-1185">Reference proteome</keyword>
<dbReference type="SMART" id="SM00344">
    <property type="entry name" value="HTH_ASNC"/>
    <property type="match status" value="1"/>
</dbReference>
<dbReference type="GO" id="GO:0043200">
    <property type="term" value="P:response to amino acid"/>
    <property type="evidence" value="ECO:0007669"/>
    <property type="project" value="TreeGrafter"/>
</dbReference>
<protein>
    <submittedName>
        <fullName evidence="5">Transcriptional regulator</fullName>
    </submittedName>
</protein>